<dbReference type="Proteomes" id="UP000295807">
    <property type="component" value="Unassembled WGS sequence"/>
</dbReference>
<gene>
    <name evidence="1" type="ORF">EDD80_12510</name>
</gene>
<evidence type="ECO:0000313" key="1">
    <source>
        <dbReference type="EMBL" id="TCS83919.1"/>
    </source>
</evidence>
<dbReference type="RefSeq" id="WP_132130786.1">
    <property type="nucleotide sequence ID" value="NZ_CP042432.1"/>
</dbReference>
<comment type="caution">
    <text evidence="1">The sequence shown here is derived from an EMBL/GenBank/DDBJ whole genome shotgun (WGS) entry which is preliminary data.</text>
</comment>
<proteinExistence type="predicted"/>
<keyword evidence="2" id="KW-1185">Reference proteome</keyword>
<evidence type="ECO:0000313" key="2">
    <source>
        <dbReference type="Proteomes" id="UP000295807"/>
    </source>
</evidence>
<dbReference type="EMBL" id="SMAD01000025">
    <property type="protein sequence ID" value="TCS83919.1"/>
    <property type="molecule type" value="Genomic_DNA"/>
</dbReference>
<organism evidence="1 2">
    <name type="scientific">Anseongella ginsenosidimutans</name>
    <dbReference type="NCBI Taxonomy" id="496056"/>
    <lineage>
        <taxon>Bacteria</taxon>
        <taxon>Pseudomonadati</taxon>
        <taxon>Bacteroidota</taxon>
        <taxon>Sphingobacteriia</taxon>
        <taxon>Sphingobacteriales</taxon>
        <taxon>Sphingobacteriaceae</taxon>
        <taxon>Anseongella</taxon>
    </lineage>
</organism>
<sequence>MTKKHALESVHNYIKPEITTSLPYITETVGIEAAISAINHINYGGWSGHTYQPSIAPSSIVAPEFEREALIGKWINNSLPGFHGSSVSALNLKETRSFENALGTNDITGLGYVTSNRIGIYEQPVDVTGYLHGSSIAQSQFYSQGIGIDQALVQQPDATRLGANIASSQIYHTPDRLGLISKYDSLRPFDTSTSSLIHGMPDGQFLASKAYPFWQDIASAPLRLGEKDNNSLVIERSALVAHHSIEMAQNYSWISPVEDHPFSAIGREKTFGAARISAPSKYYDGSESLVLYTEKKQEELAQKITCRLGKFLDQRGLKTSNITCSCMYDKGVTVNLSVQVTQVVINASNIDGEIIQIGAENSIVYVNN</sequence>
<reference evidence="1 2" key="1">
    <citation type="submission" date="2019-03" db="EMBL/GenBank/DDBJ databases">
        <title>Genomic Encyclopedia of Type Strains, Phase IV (KMG-IV): sequencing the most valuable type-strain genomes for metagenomic binning, comparative biology and taxonomic classification.</title>
        <authorList>
            <person name="Goeker M."/>
        </authorList>
    </citation>
    <scope>NUCLEOTIDE SEQUENCE [LARGE SCALE GENOMIC DNA]</scope>
    <source>
        <strain evidence="1 2">DSM 21100</strain>
    </source>
</reference>
<protein>
    <submittedName>
        <fullName evidence="1">Uncharacterized protein</fullName>
    </submittedName>
</protein>
<accession>A0A4V2UT34</accession>
<name>A0A4V2UT34_9SPHI</name>
<dbReference type="AlphaFoldDB" id="A0A4V2UT34"/>